<gene>
    <name evidence="4" type="ORF">EII10_09680</name>
    <name evidence="3" type="ORF">HZZ05_04530</name>
</gene>
<dbReference type="InterPro" id="IPR009061">
    <property type="entry name" value="DNA-bd_dom_put_sf"/>
</dbReference>
<feature type="domain" description="HTH merR-type" evidence="2">
    <location>
        <begin position="6"/>
        <end position="76"/>
    </location>
</feature>
<dbReference type="EMBL" id="RQZC01000018">
    <property type="protein sequence ID" value="RRD27301.1"/>
    <property type="molecule type" value="Genomic_DNA"/>
</dbReference>
<sequence>MTETRLLRIGEFSTLTRLSVRMLRYYDAHGVLSPARIDAATGHRFYDAHQVVDARLVRQLRDVGFSVPAIAALLPLREDPQALGRALAVQRDQLTADAEAARRRVAEIDQLIAHVRRTLMTDITVTTHPAQHVVSLRRRIDTYPDERRAWEQLMACVQEQGVPYTGGPCGAIFHDEEYREADIDIEVWQPAPRGARVAAPLTARELPAQRVAVAAFHGDYSQFEAQNAALAQYIAESGLQVSGPMYNRYLVSPADTQSPEDYVTEICVPVA</sequence>
<dbReference type="GO" id="GO:0003677">
    <property type="term" value="F:DNA binding"/>
    <property type="evidence" value="ECO:0007669"/>
    <property type="project" value="UniProtKB-KW"/>
</dbReference>
<keyword evidence="5" id="KW-1185">Reference proteome</keyword>
<dbReference type="Gene3D" id="3.20.80.10">
    <property type="entry name" value="Regulatory factor, effector binding domain"/>
    <property type="match status" value="1"/>
</dbReference>
<dbReference type="Pfam" id="PF13411">
    <property type="entry name" value="MerR_1"/>
    <property type="match status" value="1"/>
</dbReference>
<dbReference type="SMART" id="SM00871">
    <property type="entry name" value="AraC_E_bind"/>
    <property type="match status" value="1"/>
</dbReference>
<evidence type="ECO:0000313" key="3">
    <source>
        <dbReference type="EMBL" id="NYS68789.1"/>
    </source>
</evidence>
<dbReference type="SMART" id="SM00422">
    <property type="entry name" value="HTH_MERR"/>
    <property type="match status" value="1"/>
</dbReference>
<evidence type="ECO:0000259" key="2">
    <source>
        <dbReference type="PROSITE" id="PS50937"/>
    </source>
</evidence>
<dbReference type="InterPro" id="IPR010499">
    <property type="entry name" value="AraC_E-bd"/>
</dbReference>
<dbReference type="Proteomes" id="UP000271272">
    <property type="component" value="Unassembled WGS sequence"/>
</dbReference>
<proteinExistence type="predicted"/>
<dbReference type="EMBL" id="JACBXV010000038">
    <property type="protein sequence ID" value="NYS68789.1"/>
    <property type="molecule type" value="Genomic_DNA"/>
</dbReference>
<dbReference type="RefSeq" id="WP_124934300.1">
    <property type="nucleotide sequence ID" value="NZ_JACBXV010000038.1"/>
</dbReference>
<dbReference type="SUPFAM" id="SSF55136">
    <property type="entry name" value="Probable bacterial effector-binding domain"/>
    <property type="match status" value="1"/>
</dbReference>
<dbReference type="AlphaFoldDB" id="A0A3P1UZR9"/>
<comment type="caution">
    <text evidence="4">The sequence shown here is derived from an EMBL/GenBank/DDBJ whole genome shotgun (WGS) entry which is preliminary data.</text>
</comment>
<dbReference type="InterPro" id="IPR000551">
    <property type="entry name" value="MerR-type_HTH_dom"/>
</dbReference>
<dbReference type="PANTHER" id="PTHR30204">
    <property type="entry name" value="REDOX-CYCLING DRUG-SENSING TRANSCRIPTIONAL ACTIVATOR SOXR"/>
    <property type="match status" value="1"/>
</dbReference>
<dbReference type="InterPro" id="IPR011256">
    <property type="entry name" value="Reg_factor_effector_dom_sf"/>
</dbReference>
<evidence type="ECO:0000256" key="1">
    <source>
        <dbReference type="ARBA" id="ARBA00023125"/>
    </source>
</evidence>
<dbReference type="PROSITE" id="PS00552">
    <property type="entry name" value="HTH_MERR_1"/>
    <property type="match status" value="1"/>
</dbReference>
<keyword evidence="1" id="KW-0238">DNA-binding</keyword>
<evidence type="ECO:0000313" key="5">
    <source>
        <dbReference type="Proteomes" id="UP000271272"/>
    </source>
</evidence>
<dbReference type="GO" id="GO:0003700">
    <property type="term" value="F:DNA-binding transcription factor activity"/>
    <property type="evidence" value="ECO:0007669"/>
    <property type="project" value="InterPro"/>
</dbReference>
<dbReference type="SUPFAM" id="SSF46955">
    <property type="entry name" value="Putative DNA-binding domain"/>
    <property type="match status" value="1"/>
</dbReference>
<dbReference type="Gene3D" id="1.10.1660.10">
    <property type="match status" value="1"/>
</dbReference>
<evidence type="ECO:0000313" key="4">
    <source>
        <dbReference type="EMBL" id="RRD27301.1"/>
    </source>
</evidence>
<dbReference type="InterPro" id="IPR029442">
    <property type="entry name" value="GyrI-like"/>
</dbReference>
<dbReference type="PANTHER" id="PTHR30204:SF97">
    <property type="entry name" value="MERR FAMILY REGULATORY PROTEIN"/>
    <property type="match status" value="1"/>
</dbReference>
<dbReference type="Proteomes" id="UP000572528">
    <property type="component" value="Unassembled WGS sequence"/>
</dbReference>
<dbReference type="InterPro" id="IPR047057">
    <property type="entry name" value="MerR_fam"/>
</dbReference>
<dbReference type="PROSITE" id="PS50937">
    <property type="entry name" value="HTH_MERR_2"/>
    <property type="match status" value="1"/>
</dbReference>
<reference evidence="3 6" key="2">
    <citation type="submission" date="2020-07" db="EMBL/GenBank/DDBJ databases">
        <title>MOT database genomes.</title>
        <authorList>
            <person name="Joseph S."/>
            <person name="Aduse-Opoku J."/>
            <person name="Hashim A."/>
            <person name="Wade W."/>
            <person name="Curtis M."/>
        </authorList>
    </citation>
    <scope>NUCLEOTIDE SEQUENCE [LARGE SCALE GENOMIC DNA]</scope>
    <source>
        <strain evidence="3 6">WMus004</strain>
    </source>
</reference>
<evidence type="ECO:0000313" key="6">
    <source>
        <dbReference type="Proteomes" id="UP000572528"/>
    </source>
</evidence>
<dbReference type="OrthoDB" id="7849865at2"/>
<name>A0A3P1UZR9_9ACTO</name>
<accession>A0A3P1UZR9</accession>
<dbReference type="Pfam" id="PF06445">
    <property type="entry name" value="GyrI-like"/>
    <property type="match status" value="1"/>
</dbReference>
<organism evidence="4 5">
    <name type="scientific">Actinomyces bowdenii</name>
    <dbReference type="NCBI Taxonomy" id="131109"/>
    <lineage>
        <taxon>Bacteria</taxon>
        <taxon>Bacillati</taxon>
        <taxon>Actinomycetota</taxon>
        <taxon>Actinomycetes</taxon>
        <taxon>Actinomycetales</taxon>
        <taxon>Actinomycetaceae</taxon>
        <taxon>Actinomyces</taxon>
    </lineage>
</organism>
<reference evidence="4 5" key="1">
    <citation type="submission" date="2018-11" db="EMBL/GenBank/DDBJ databases">
        <title>Genomes From Bacteria Associated with the Canine Oral Cavity: a Test Case for Automated Genome-Based Taxonomic Assignment.</title>
        <authorList>
            <person name="Coil D.A."/>
            <person name="Jospin G."/>
            <person name="Darling A.E."/>
            <person name="Wallis C."/>
            <person name="Davis I.J."/>
            <person name="Harris S."/>
            <person name="Eisen J.A."/>
            <person name="Holcombe L.J."/>
            <person name="O'Flynn C."/>
        </authorList>
    </citation>
    <scope>NUCLEOTIDE SEQUENCE [LARGE SCALE GENOMIC DNA]</scope>
    <source>
        <strain evidence="4 5">OH5050</strain>
    </source>
</reference>
<protein>
    <submittedName>
        <fullName evidence="3">GyrI-like domain-containing protein</fullName>
    </submittedName>
    <submittedName>
        <fullName evidence="4">MerR family transcriptional regulator</fullName>
    </submittedName>
</protein>